<evidence type="ECO:0000313" key="1">
    <source>
        <dbReference type="EMBL" id="ELP34469.1"/>
    </source>
</evidence>
<reference evidence="1 2" key="1">
    <citation type="journal article" date="2013" name="Mar. Genomics">
        <title>Expression of sulfatases in Rhodopirellula baltica and the diversity of sulfatases in the genus Rhodopirellula.</title>
        <authorList>
            <person name="Wegner C.E."/>
            <person name="Richter-Heitmann T."/>
            <person name="Klindworth A."/>
            <person name="Klockow C."/>
            <person name="Richter M."/>
            <person name="Achstetter T."/>
            <person name="Glockner F.O."/>
            <person name="Harder J."/>
        </authorList>
    </citation>
    <scope>NUCLEOTIDE SEQUENCE [LARGE SCALE GENOMIC DNA]</scope>
    <source>
        <strain evidence="1 2">SWK14</strain>
    </source>
</reference>
<dbReference type="EMBL" id="AMWG01000034">
    <property type="protein sequence ID" value="ELP34469.1"/>
    <property type="molecule type" value="Genomic_DNA"/>
</dbReference>
<name>L7CJR3_RHOBT</name>
<dbReference type="AlphaFoldDB" id="L7CJR3"/>
<protein>
    <submittedName>
        <fullName evidence="1">Uncharacterized protein</fullName>
    </submittedName>
</protein>
<evidence type="ECO:0000313" key="2">
    <source>
        <dbReference type="Proteomes" id="UP000010959"/>
    </source>
</evidence>
<comment type="caution">
    <text evidence="1">The sequence shown here is derived from an EMBL/GenBank/DDBJ whole genome shotgun (WGS) entry which is preliminary data.</text>
</comment>
<dbReference type="Proteomes" id="UP000010959">
    <property type="component" value="Unassembled WGS sequence"/>
</dbReference>
<sequence length="77" mass="8274">MPQVCKHFSGASRFPATMRNDRSATAVVRDQVVQSREVCHAAVNGQGGAPFASFGGVFTHVRSSRGHSTTPTKRFTP</sequence>
<proteinExistence type="predicted"/>
<gene>
    <name evidence="1" type="ORF">RBSWK_01652</name>
</gene>
<organism evidence="1 2">
    <name type="scientific">Rhodopirellula baltica SWK14</name>
    <dbReference type="NCBI Taxonomy" id="993516"/>
    <lineage>
        <taxon>Bacteria</taxon>
        <taxon>Pseudomonadati</taxon>
        <taxon>Planctomycetota</taxon>
        <taxon>Planctomycetia</taxon>
        <taxon>Pirellulales</taxon>
        <taxon>Pirellulaceae</taxon>
        <taxon>Rhodopirellula</taxon>
    </lineage>
</organism>
<accession>L7CJR3</accession>